<evidence type="ECO:0000313" key="1">
    <source>
        <dbReference type="EMBL" id="MCI0128334.1"/>
    </source>
</evidence>
<sequence>MKFTTTLLSTGGNTAGIEITPEVLAAFGGGKRPAVVVTINGFTYRTSIGSMNGKSLVPVSAERRRESGTAAGDTIEVELVLDTEKREVIVPDDLKAALAGAGKIEAFGQLSYSNQNRMVLSVTDARSPETRQRRIDKVLAELAG</sequence>
<dbReference type="SUPFAM" id="SSF141694">
    <property type="entry name" value="AF2212/PG0164-like"/>
    <property type="match status" value="1"/>
</dbReference>
<dbReference type="EMBL" id="JALAZD010000002">
    <property type="protein sequence ID" value="MCI0128334.1"/>
    <property type="molecule type" value="Genomic_DNA"/>
</dbReference>
<dbReference type="Proteomes" id="UP001156140">
    <property type="component" value="Unassembled WGS sequence"/>
</dbReference>
<dbReference type="Gene3D" id="2.40.30.100">
    <property type="entry name" value="AF2212/PG0164-like"/>
    <property type="match status" value="1"/>
</dbReference>
<evidence type="ECO:0000313" key="2">
    <source>
        <dbReference type="Proteomes" id="UP001156140"/>
    </source>
</evidence>
<proteinExistence type="predicted"/>
<name>A0AA41QQW5_9HYPH</name>
<dbReference type="Pfam" id="PF08922">
    <property type="entry name" value="DUF1905"/>
    <property type="match status" value="1"/>
</dbReference>
<keyword evidence="2" id="KW-1185">Reference proteome</keyword>
<dbReference type="AlphaFoldDB" id="A0AA41QQW5"/>
<dbReference type="InterPro" id="IPR037079">
    <property type="entry name" value="AF2212/PG0164-like_sf"/>
</dbReference>
<dbReference type="RefSeq" id="WP_281736533.1">
    <property type="nucleotide sequence ID" value="NZ_JAKETQ010000002.1"/>
</dbReference>
<dbReference type="Pfam" id="PF13376">
    <property type="entry name" value="OmdA"/>
    <property type="match status" value="1"/>
</dbReference>
<protein>
    <submittedName>
        <fullName evidence="1">YdeI/OmpD-associated family protein</fullName>
    </submittedName>
</protein>
<reference evidence="1" key="1">
    <citation type="submission" date="2022-03" db="EMBL/GenBank/DDBJ databases">
        <title>The complete genome sequence of a Methyloterrigena soli.</title>
        <authorList>
            <person name="Zi Z."/>
        </authorList>
    </citation>
    <scope>NUCLEOTIDE SEQUENCE</scope>
    <source>
        <strain evidence="1">M48</strain>
    </source>
</reference>
<comment type="caution">
    <text evidence="1">The sequence shown here is derived from an EMBL/GenBank/DDBJ whole genome shotgun (WGS) entry which is preliminary data.</text>
</comment>
<organism evidence="1 2">
    <name type="scientific">Paradevosia shaoguanensis</name>
    <dbReference type="NCBI Taxonomy" id="1335043"/>
    <lineage>
        <taxon>Bacteria</taxon>
        <taxon>Pseudomonadati</taxon>
        <taxon>Pseudomonadota</taxon>
        <taxon>Alphaproteobacteria</taxon>
        <taxon>Hyphomicrobiales</taxon>
        <taxon>Devosiaceae</taxon>
        <taxon>Paradevosia</taxon>
    </lineage>
</organism>
<gene>
    <name evidence="1" type="ORF">ML536_16000</name>
</gene>
<accession>A0AA41QQW5</accession>
<dbReference type="InterPro" id="IPR015018">
    <property type="entry name" value="DUF1905"/>
</dbReference>